<dbReference type="Proteomes" id="UP000196536">
    <property type="component" value="Unassembled WGS sequence"/>
</dbReference>
<organism evidence="15 16">
    <name type="scientific">Acinetobacter populi</name>
    <dbReference type="NCBI Taxonomy" id="1582270"/>
    <lineage>
        <taxon>Bacteria</taxon>
        <taxon>Pseudomonadati</taxon>
        <taxon>Pseudomonadota</taxon>
        <taxon>Gammaproteobacteria</taxon>
        <taxon>Moraxellales</taxon>
        <taxon>Moraxellaceae</taxon>
        <taxon>Acinetobacter</taxon>
    </lineage>
</organism>
<dbReference type="PROSITE" id="PS50893">
    <property type="entry name" value="ABC_TRANSPORTER_2"/>
    <property type="match status" value="1"/>
</dbReference>
<dbReference type="NCBIfam" id="TIGR02203">
    <property type="entry name" value="MsbA_lipidA"/>
    <property type="match status" value="1"/>
</dbReference>
<evidence type="ECO:0000256" key="10">
    <source>
        <dbReference type="ARBA" id="ARBA00023055"/>
    </source>
</evidence>
<dbReference type="InterPro" id="IPR011527">
    <property type="entry name" value="ABC1_TM_dom"/>
</dbReference>
<feature type="transmembrane region" description="Helical" evidence="12">
    <location>
        <begin position="140"/>
        <end position="157"/>
    </location>
</feature>
<reference evidence="15 16" key="1">
    <citation type="submission" date="2017-05" db="EMBL/GenBank/DDBJ databases">
        <title>Acinetobacter populi ANC 5415 (= PBJ7), whole genome shotgun sequencing project.</title>
        <authorList>
            <person name="Nemec A."/>
            <person name="Radolfova-Krizova L."/>
        </authorList>
    </citation>
    <scope>NUCLEOTIDE SEQUENCE [LARGE SCALE GENOMIC DNA]</scope>
    <source>
        <strain evidence="15 16">PBJ7</strain>
    </source>
</reference>
<dbReference type="SUPFAM" id="SSF52540">
    <property type="entry name" value="P-loop containing nucleoside triphosphate hydrolases"/>
    <property type="match status" value="1"/>
</dbReference>
<comment type="subcellular location">
    <subcellularLocation>
        <location evidence="1">Cell membrane</location>
        <topology evidence="1">Multi-pass membrane protein</topology>
    </subcellularLocation>
</comment>
<accession>A0A1Z9YXL4</accession>
<comment type="caution">
    <text evidence="15">The sequence shown here is derived from an EMBL/GenBank/DDBJ whole genome shotgun (WGS) entry which is preliminary data.</text>
</comment>
<dbReference type="PROSITE" id="PS00211">
    <property type="entry name" value="ABC_TRANSPORTER_1"/>
    <property type="match status" value="1"/>
</dbReference>
<dbReference type="Gene3D" id="3.40.50.300">
    <property type="entry name" value="P-loop containing nucleotide triphosphate hydrolases"/>
    <property type="match status" value="1"/>
</dbReference>
<evidence type="ECO:0000259" key="14">
    <source>
        <dbReference type="PROSITE" id="PS50929"/>
    </source>
</evidence>
<dbReference type="InterPro" id="IPR036640">
    <property type="entry name" value="ABC1_TM_sf"/>
</dbReference>
<keyword evidence="11 12" id="KW-0472">Membrane</keyword>
<evidence type="ECO:0000256" key="8">
    <source>
        <dbReference type="ARBA" id="ARBA00022967"/>
    </source>
</evidence>
<dbReference type="RefSeq" id="WP_087620535.1">
    <property type="nucleotide sequence ID" value="NZ_NEXX01000003.1"/>
</dbReference>
<feature type="transmembrane region" description="Helical" evidence="12">
    <location>
        <begin position="63"/>
        <end position="86"/>
    </location>
</feature>
<dbReference type="FunFam" id="3.40.50.300:FF:000218">
    <property type="entry name" value="Multidrug ABC transporter ATP-binding protein"/>
    <property type="match status" value="1"/>
</dbReference>
<keyword evidence="7 15" id="KW-0067">ATP-binding</keyword>
<protein>
    <submittedName>
        <fullName evidence="15">Lipid A export permease/ATP-binding protein MsbA</fullName>
    </submittedName>
</protein>
<dbReference type="Pfam" id="PF00005">
    <property type="entry name" value="ABC_tran"/>
    <property type="match status" value="1"/>
</dbReference>
<evidence type="ECO:0000256" key="5">
    <source>
        <dbReference type="ARBA" id="ARBA00022692"/>
    </source>
</evidence>
<dbReference type="GO" id="GO:0005524">
    <property type="term" value="F:ATP binding"/>
    <property type="evidence" value="ECO:0007669"/>
    <property type="project" value="UniProtKB-KW"/>
</dbReference>
<evidence type="ECO:0000259" key="13">
    <source>
        <dbReference type="PROSITE" id="PS50893"/>
    </source>
</evidence>
<evidence type="ECO:0000313" key="15">
    <source>
        <dbReference type="EMBL" id="OUY06932.1"/>
    </source>
</evidence>
<dbReference type="GO" id="GO:0016887">
    <property type="term" value="F:ATP hydrolysis activity"/>
    <property type="evidence" value="ECO:0007669"/>
    <property type="project" value="InterPro"/>
</dbReference>
<keyword evidence="4" id="KW-0997">Cell inner membrane</keyword>
<keyword evidence="6" id="KW-0547">Nucleotide-binding</keyword>
<keyword evidence="9 12" id="KW-1133">Transmembrane helix</keyword>
<feature type="domain" description="ABC transmembrane type-1" evidence="14">
    <location>
        <begin position="23"/>
        <end position="304"/>
    </location>
</feature>
<dbReference type="Pfam" id="PF00664">
    <property type="entry name" value="ABC_membrane"/>
    <property type="match status" value="1"/>
</dbReference>
<dbReference type="GO" id="GO:0015421">
    <property type="term" value="F:ABC-type oligopeptide transporter activity"/>
    <property type="evidence" value="ECO:0007669"/>
    <property type="project" value="TreeGrafter"/>
</dbReference>
<gene>
    <name evidence="15" type="ORF">CAP51_09555</name>
</gene>
<proteinExistence type="predicted"/>
<dbReference type="GO" id="GO:0034040">
    <property type="term" value="F:ATPase-coupled lipid transmembrane transporter activity"/>
    <property type="evidence" value="ECO:0007669"/>
    <property type="project" value="InterPro"/>
</dbReference>
<evidence type="ECO:0000256" key="11">
    <source>
        <dbReference type="ARBA" id="ARBA00023136"/>
    </source>
</evidence>
<dbReference type="AlphaFoldDB" id="A0A1Z9YXL4"/>
<evidence type="ECO:0000256" key="2">
    <source>
        <dbReference type="ARBA" id="ARBA00022448"/>
    </source>
</evidence>
<dbReference type="OrthoDB" id="9806127at2"/>
<feature type="transmembrane region" description="Helical" evidence="12">
    <location>
        <begin position="21"/>
        <end position="43"/>
    </location>
</feature>
<evidence type="ECO:0000256" key="12">
    <source>
        <dbReference type="SAM" id="Phobius"/>
    </source>
</evidence>
<evidence type="ECO:0000256" key="3">
    <source>
        <dbReference type="ARBA" id="ARBA00022475"/>
    </source>
</evidence>
<dbReference type="InterPro" id="IPR003593">
    <property type="entry name" value="AAA+_ATPase"/>
</dbReference>
<dbReference type="SMART" id="SM00382">
    <property type="entry name" value="AAA"/>
    <property type="match status" value="1"/>
</dbReference>
<dbReference type="InterPro" id="IPR027417">
    <property type="entry name" value="P-loop_NTPase"/>
</dbReference>
<dbReference type="InterPro" id="IPR039421">
    <property type="entry name" value="Type_1_exporter"/>
</dbReference>
<dbReference type="PROSITE" id="PS50929">
    <property type="entry name" value="ABC_TM1F"/>
    <property type="match status" value="1"/>
</dbReference>
<evidence type="ECO:0000256" key="9">
    <source>
        <dbReference type="ARBA" id="ARBA00022989"/>
    </source>
</evidence>
<dbReference type="InterPro" id="IPR003439">
    <property type="entry name" value="ABC_transporter-like_ATP-bd"/>
</dbReference>
<evidence type="ECO:0000256" key="4">
    <source>
        <dbReference type="ARBA" id="ARBA00022519"/>
    </source>
</evidence>
<feature type="transmembrane region" description="Helical" evidence="12">
    <location>
        <begin position="238"/>
        <end position="263"/>
    </location>
</feature>
<evidence type="ECO:0000256" key="7">
    <source>
        <dbReference type="ARBA" id="ARBA00022840"/>
    </source>
</evidence>
<dbReference type="Gene3D" id="1.20.1560.10">
    <property type="entry name" value="ABC transporter type 1, transmembrane domain"/>
    <property type="match status" value="1"/>
</dbReference>
<keyword evidence="8" id="KW-1278">Translocase</keyword>
<name>A0A1Z9YXL4_9GAMM</name>
<dbReference type="GO" id="GO:0005886">
    <property type="term" value="C:plasma membrane"/>
    <property type="evidence" value="ECO:0007669"/>
    <property type="project" value="UniProtKB-SubCell"/>
</dbReference>
<evidence type="ECO:0000313" key="16">
    <source>
        <dbReference type="Proteomes" id="UP000196536"/>
    </source>
</evidence>
<dbReference type="EMBL" id="NEXX01000003">
    <property type="protein sequence ID" value="OUY06932.1"/>
    <property type="molecule type" value="Genomic_DNA"/>
</dbReference>
<keyword evidence="3" id="KW-1003">Cell membrane</keyword>
<keyword evidence="5 12" id="KW-0812">Transmembrane</keyword>
<evidence type="ECO:0000256" key="1">
    <source>
        <dbReference type="ARBA" id="ARBA00004651"/>
    </source>
</evidence>
<feature type="transmembrane region" description="Helical" evidence="12">
    <location>
        <begin position="163"/>
        <end position="180"/>
    </location>
</feature>
<dbReference type="PANTHER" id="PTHR43394:SF1">
    <property type="entry name" value="ATP-BINDING CASSETTE SUB-FAMILY B MEMBER 10, MITOCHONDRIAL"/>
    <property type="match status" value="1"/>
</dbReference>
<keyword evidence="2" id="KW-0813">Transport</keyword>
<dbReference type="CDD" id="cd18552">
    <property type="entry name" value="ABC_6TM_MsbA_like"/>
    <property type="match status" value="1"/>
</dbReference>
<sequence>MKRDLQVYFRLLSYLKGYWRVGLLVLLGYAINAATEVSIAQLIKYIIDAINDTDQSAKNLFPVLIISLFFFRGIGAFLGSYFSAVISRNLIFTMRQQIFEKLVKLPTQYYLDNSSGHISAKVIYNVEQVTAASTESLKTLVRDGLTVVGLLGYLFYINWRLSLTILIIAPLIGLVIRNASKRMRKLSVQLQNTMGDVSHVVQETVNGYSVVKGYGGQEYERQRFHKYSLENLQKGLKLVVVVSLNSPIVQLIMALAMSAVVWIALRPQILGGTTAGEFVAFITAAGLLSKPVKALTEVNEKIQRGLAAAQSVFDLLDTPDEDNLGTLKPAIRGHIQFQNVSLSYPDGTEALSHLSLDIQPGETVALVGRSGAGKSTLVNSILRYQQHSSGELLVDGYKIEDIELLHLRHNIAIVNQQVILFDRSVRDNIAYGELSNASEAEIVAAAKAAYAHDFIMELPHGYDTMLGANGLNLSGGQRQRISIARAMLKNAPILILDEATSALDNQSEHYIQQALDRAMQGRTTIVIAHRLSTIEKADRIVVMDHGQIIEEGTHQSLLLKQGAYAKLHQRQFSLDPQIG</sequence>
<keyword evidence="10" id="KW-0445">Lipid transport</keyword>
<dbReference type="SUPFAM" id="SSF90123">
    <property type="entry name" value="ABC transporter transmembrane region"/>
    <property type="match status" value="1"/>
</dbReference>
<evidence type="ECO:0000256" key="6">
    <source>
        <dbReference type="ARBA" id="ARBA00022741"/>
    </source>
</evidence>
<dbReference type="InterPro" id="IPR017871">
    <property type="entry name" value="ABC_transporter-like_CS"/>
</dbReference>
<dbReference type="PANTHER" id="PTHR43394">
    <property type="entry name" value="ATP-DEPENDENT PERMEASE MDL1, MITOCHONDRIAL"/>
    <property type="match status" value="1"/>
</dbReference>
<keyword evidence="16" id="KW-1185">Reference proteome</keyword>
<dbReference type="InterPro" id="IPR011917">
    <property type="entry name" value="ABC_transpr_lipidA"/>
</dbReference>
<feature type="domain" description="ABC transporter" evidence="13">
    <location>
        <begin position="335"/>
        <end position="570"/>
    </location>
</feature>